<reference evidence="1 2" key="1">
    <citation type="journal article" date="2023" name="Elife">
        <title>Identification of key yeast species and microbe-microbe interactions impacting larval growth of Drosophila in the wild.</title>
        <authorList>
            <person name="Mure A."/>
            <person name="Sugiura Y."/>
            <person name="Maeda R."/>
            <person name="Honda K."/>
            <person name="Sakurai N."/>
            <person name="Takahashi Y."/>
            <person name="Watada M."/>
            <person name="Katoh T."/>
            <person name="Gotoh A."/>
            <person name="Gotoh Y."/>
            <person name="Taniguchi I."/>
            <person name="Nakamura K."/>
            <person name="Hayashi T."/>
            <person name="Katayama T."/>
            <person name="Uemura T."/>
            <person name="Hattori Y."/>
        </authorList>
    </citation>
    <scope>NUCLEOTIDE SEQUENCE [LARGE SCALE GENOMIC DNA]</scope>
    <source>
        <strain evidence="1 2">PK-24</strain>
    </source>
</reference>
<gene>
    <name evidence="1" type="ORF">DAPK24_025420</name>
</gene>
<comment type="caution">
    <text evidence="1">The sequence shown here is derived from an EMBL/GenBank/DDBJ whole genome shotgun (WGS) entry which is preliminary data.</text>
</comment>
<proteinExistence type="predicted"/>
<name>A0AAV5R4T1_PICKL</name>
<dbReference type="AlphaFoldDB" id="A0AAV5R4T1"/>
<accession>A0AAV5R4T1</accession>
<dbReference type="Proteomes" id="UP001378960">
    <property type="component" value="Unassembled WGS sequence"/>
</dbReference>
<dbReference type="EMBL" id="BTGB01000003">
    <property type="protein sequence ID" value="GMM45967.1"/>
    <property type="molecule type" value="Genomic_DNA"/>
</dbReference>
<evidence type="ECO:0000313" key="2">
    <source>
        <dbReference type="Proteomes" id="UP001378960"/>
    </source>
</evidence>
<evidence type="ECO:0000313" key="1">
    <source>
        <dbReference type="EMBL" id="GMM45967.1"/>
    </source>
</evidence>
<protein>
    <submittedName>
        <fullName evidence="1">Uncharacterized protein</fullName>
    </submittedName>
</protein>
<sequence length="992" mass="115175">MTDRRKQSGDDSKAGKNKKLELFVLIFTLQKVESTIIKQTDSNSTFQDQQIHLSECFTQLMLRGPQLLKSEGGMKALSIFVNCIKHVSKVNEQALLLIIRRFDNAYLSHLFLLIVDNTEGNINENNVLKAVWYQFYSNTNEDYILSSFFGYLFQLKDKSGVLEFMISNPDILITFIARLIQNLKLGDKTTDIKTLKKLKYCRNILTAHTDLFDIDILDFFVQTLHSTILNCISSTKEIRCYVYEIYEMLDHVFFEAGDLVACANIDKILQHAIEINDIDFQRYISFLKSKSTDIRWVTNSILSLESLLFRDMKNIAYSSSSSTNTNWDQFIQYLKVFDMLLQENLMIEKPLLRLLFDKILITNKLIIPKTYHDEVVLHSCRIVTCAYQSDNVPFDHIKFFQLFLSYATYSIEPTLRMVASEALIAIVEWDPTSTSSLFKEEKIESVKRIITHSTNTSKYYNLTKKIYDLKNDNIDSWNFIELIYLFANFESTDMKVLLNYQNLMQINYPKKLKTQLASQLETILSFDGFETLFPRFPEFVKKLFCFNDFNSFKEDFTPLYPAPSKLEIKIYAFIMLISLKKTFVDSDIMIADMFRYTDEDIMFAFGEIFNTYTIPTFILKGLVKELSKGNDILLNFIIESPSLISSFKISDLKFDLFKMCMRLPSEKFVTFVRLILTIMNESSEASLKVFPPVERNDGQFYALLRSCESSYLNWSASSRIRFWESCLSGYFSGSKYSVDKLIVLITRFLTSLKGNSDYVFINDNTVITLSKKFFDNATDDQLDSYLSKKMKELKMLKSNLKGENKSPHNFNDNKQKDDVAGISKTQDIRLADSNETIKVLIEVFPNGRKVNSLEGADEDDESLKKLTHEERRFYFKEKRKATKNREVKSKIVNYSDHFISIIVDDLFKGIFNKKKSIGKLIGSLFYSSVNFSKASDTQIAEVLSAFHIKKNKDNLLAMHLYVTFCTYLKKRKLLTPELQKLSQKAQQMTQLT</sequence>
<keyword evidence="2" id="KW-1185">Reference proteome</keyword>
<organism evidence="1 2">
    <name type="scientific">Pichia kluyveri</name>
    <name type="common">Yeast</name>
    <dbReference type="NCBI Taxonomy" id="36015"/>
    <lineage>
        <taxon>Eukaryota</taxon>
        <taxon>Fungi</taxon>
        <taxon>Dikarya</taxon>
        <taxon>Ascomycota</taxon>
        <taxon>Saccharomycotina</taxon>
        <taxon>Pichiomycetes</taxon>
        <taxon>Pichiales</taxon>
        <taxon>Pichiaceae</taxon>
        <taxon>Pichia</taxon>
    </lineage>
</organism>